<evidence type="ECO:0000256" key="3">
    <source>
        <dbReference type="ARBA" id="ARBA00022989"/>
    </source>
</evidence>
<feature type="domain" description="Major facilitator superfamily (MFS) profile" evidence="7">
    <location>
        <begin position="29"/>
        <end position="508"/>
    </location>
</feature>
<evidence type="ECO:0000259" key="7">
    <source>
        <dbReference type="PROSITE" id="PS50850"/>
    </source>
</evidence>
<dbReference type="InterPro" id="IPR036259">
    <property type="entry name" value="MFS_trans_sf"/>
</dbReference>
<evidence type="ECO:0000256" key="4">
    <source>
        <dbReference type="ARBA" id="ARBA00023136"/>
    </source>
</evidence>
<organism evidence="8 9">
    <name type="scientific">Leptosia nina</name>
    <dbReference type="NCBI Taxonomy" id="320188"/>
    <lineage>
        <taxon>Eukaryota</taxon>
        <taxon>Metazoa</taxon>
        <taxon>Ecdysozoa</taxon>
        <taxon>Arthropoda</taxon>
        <taxon>Hexapoda</taxon>
        <taxon>Insecta</taxon>
        <taxon>Pterygota</taxon>
        <taxon>Neoptera</taxon>
        <taxon>Endopterygota</taxon>
        <taxon>Lepidoptera</taxon>
        <taxon>Glossata</taxon>
        <taxon>Ditrysia</taxon>
        <taxon>Papilionoidea</taxon>
        <taxon>Pieridae</taxon>
        <taxon>Pierinae</taxon>
        <taxon>Leptosia</taxon>
    </lineage>
</organism>
<dbReference type="EMBL" id="CAVLEF010000006">
    <property type="protein sequence ID" value="CAK1545307.1"/>
    <property type="molecule type" value="Genomic_DNA"/>
</dbReference>
<dbReference type="Gene3D" id="1.20.1250.20">
    <property type="entry name" value="MFS general substrate transporter like domains"/>
    <property type="match status" value="1"/>
</dbReference>
<evidence type="ECO:0000313" key="9">
    <source>
        <dbReference type="Proteomes" id="UP001497472"/>
    </source>
</evidence>
<gene>
    <name evidence="8" type="ORF">LNINA_LOCUS4975</name>
</gene>
<feature type="transmembrane region" description="Helical" evidence="6">
    <location>
        <begin position="26"/>
        <end position="47"/>
    </location>
</feature>
<dbReference type="AlphaFoldDB" id="A0AAV1J7A0"/>
<evidence type="ECO:0000256" key="1">
    <source>
        <dbReference type="ARBA" id="ARBA00004141"/>
    </source>
</evidence>
<feature type="region of interest" description="Disordered" evidence="5">
    <location>
        <begin position="522"/>
        <end position="543"/>
    </location>
</feature>
<keyword evidence="3 6" id="KW-1133">Transmembrane helix</keyword>
<dbReference type="InterPro" id="IPR020846">
    <property type="entry name" value="MFS_dom"/>
</dbReference>
<keyword evidence="2 6" id="KW-0812">Transmembrane</keyword>
<reference evidence="8 9" key="1">
    <citation type="submission" date="2023-11" db="EMBL/GenBank/DDBJ databases">
        <authorList>
            <person name="Okamura Y."/>
        </authorList>
    </citation>
    <scope>NUCLEOTIDE SEQUENCE [LARGE SCALE GENOMIC DNA]</scope>
</reference>
<feature type="transmembrane region" description="Helical" evidence="6">
    <location>
        <begin position="454"/>
        <end position="474"/>
    </location>
</feature>
<feature type="transmembrane region" description="Helical" evidence="6">
    <location>
        <begin position="486"/>
        <end position="503"/>
    </location>
</feature>
<keyword evidence="9" id="KW-1185">Reference proteome</keyword>
<keyword evidence="4 6" id="KW-0472">Membrane</keyword>
<dbReference type="GO" id="GO:0016020">
    <property type="term" value="C:membrane"/>
    <property type="evidence" value="ECO:0007669"/>
    <property type="project" value="UniProtKB-SubCell"/>
</dbReference>
<sequence>MDSVYDRALHEIGDEGRYQKKFDIKYNILLIFLWSMVYMNLIVSLAITPYTCKVPDKSNDSVSEFDWKARYIPHRTENGKVSFESCVLYKNPDLNNETTECNSYTYDTTWYGSTIPSEKNWVCDKEINIANIFAYSKIGEAFGSIFFGWFGDVYGRRATYVLSLTMIVLGRIISLLAGTSFVVFVTGCVVATVPSWSVPQTVSVISMEMSSPARRSITTSLRYTAFSIGLATMPFIYWWLRDWRIFVIATTAPLLPCILLSWKIPESPRWLYVEGKSKRCVKLLKKIAEVNNCKLRVETEKELLSMKVEKSSSGFGPLALFSGRRLALNTILLLLLWVFVSICYSVLILSTGEKTDSNPFIQFSIQAIAEIPSNFIGAWLCNNIGRRRSAASSFFIIATIWTIIALREMTTISWIRAWWISSVLITVGRLTISVSFFAINLLNMEIYPTCLRQSGLALGNVLSSVAAATAPYILYLGRRVDPRLPGVILAGSCLLSVVISMFLPETLNAKLPETIEEAKTFGSKQSDYSTVTSSKKSTMDDYT</sequence>
<feature type="transmembrane region" description="Helical" evidence="6">
    <location>
        <begin position="389"/>
        <end position="406"/>
    </location>
</feature>
<dbReference type="Proteomes" id="UP001497472">
    <property type="component" value="Unassembled WGS sequence"/>
</dbReference>
<feature type="compositionally biased region" description="Polar residues" evidence="5">
    <location>
        <begin position="522"/>
        <end position="536"/>
    </location>
</feature>
<accession>A0AAV1J7A0</accession>
<dbReference type="Pfam" id="PF00083">
    <property type="entry name" value="Sugar_tr"/>
    <property type="match status" value="1"/>
</dbReference>
<dbReference type="PROSITE" id="PS50850">
    <property type="entry name" value="MFS"/>
    <property type="match status" value="1"/>
</dbReference>
<feature type="transmembrane region" description="Helical" evidence="6">
    <location>
        <begin position="418"/>
        <end position="442"/>
    </location>
</feature>
<name>A0AAV1J7A0_9NEOP</name>
<feature type="transmembrane region" description="Helical" evidence="6">
    <location>
        <begin position="220"/>
        <end position="239"/>
    </location>
</feature>
<comment type="caution">
    <text evidence="8">The sequence shown here is derived from an EMBL/GenBank/DDBJ whole genome shotgun (WGS) entry which is preliminary data.</text>
</comment>
<protein>
    <recommendedName>
        <fullName evidence="7">Major facilitator superfamily (MFS) profile domain-containing protein</fullName>
    </recommendedName>
</protein>
<comment type="subcellular location">
    <subcellularLocation>
        <location evidence="1">Membrane</location>
        <topology evidence="1">Multi-pass membrane protein</topology>
    </subcellularLocation>
</comment>
<evidence type="ECO:0000256" key="5">
    <source>
        <dbReference type="SAM" id="MobiDB-lite"/>
    </source>
</evidence>
<proteinExistence type="predicted"/>
<dbReference type="InterPro" id="IPR005828">
    <property type="entry name" value="MFS_sugar_transport-like"/>
</dbReference>
<evidence type="ECO:0000256" key="6">
    <source>
        <dbReference type="SAM" id="Phobius"/>
    </source>
</evidence>
<dbReference type="GO" id="GO:0022857">
    <property type="term" value="F:transmembrane transporter activity"/>
    <property type="evidence" value="ECO:0007669"/>
    <property type="project" value="InterPro"/>
</dbReference>
<evidence type="ECO:0000256" key="2">
    <source>
        <dbReference type="ARBA" id="ARBA00022692"/>
    </source>
</evidence>
<feature type="transmembrane region" description="Helical" evidence="6">
    <location>
        <begin position="172"/>
        <end position="199"/>
    </location>
</feature>
<dbReference type="PANTHER" id="PTHR24064">
    <property type="entry name" value="SOLUTE CARRIER FAMILY 22 MEMBER"/>
    <property type="match status" value="1"/>
</dbReference>
<dbReference type="SUPFAM" id="SSF103473">
    <property type="entry name" value="MFS general substrate transporter"/>
    <property type="match status" value="1"/>
</dbReference>
<evidence type="ECO:0000313" key="8">
    <source>
        <dbReference type="EMBL" id="CAK1545307.1"/>
    </source>
</evidence>
<feature type="transmembrane region" description="Helical" evidence="6">
    <location>
        <begin position="326"/>
        <end position="348"/>
    </location>
</feature>